<protein>
    <submittedName>
        <fullName evidence="2">Uncharacterized protein</fullName>
    </submittedName>
</protein>
<evidence type="ECO:0000313" key="3">
    <source>
        <dbReference type="Proteomes" id="UP001189429"/>
    </source>
</evidence>
<evidence type="ECO:0000313" key="2">
    <source>
        <dbReference type="EMBL" id="CAK0804762.1"/>
    </source>
</evidence>
<comment type="caution">
    <text evidence="2">The sequence shown here is derived from an EMBL/GenBank/DDBJ whole genome shotgun (WGS) entry which is preliminary data.</text>
</comment>
<name>A0ABN9QFN3_9DINO</name>
<proteinExistence type="predicted"/>
<sequence>MWTCLRRVGAPVETRSPASSDAGTTCSHGGASSGAASSPCGSSATGSPTHEGRQALPAELSKAAPPAAERLGQPADPTPRARPPRRGRHRAGGQP</sequence>
<feature type="compositionally biased region" description="Basic residues" evidence="1">
    <location>
        <begin position="82"/>
        <end position="95"/>
    </location>
</feature>
<accession>A0ABN9QFN3</accession>
<feature type="region of interest" description="Disordered" evidence="1">
    <location>
        <begin position="1"/>
        <end position="95"/>
    </location>
</feature>
<organism evidence="2 3">
    <name type="scientific">Prorocentrum cordatum</name>
    <dbReference type="NCBI Taxonomy" id="2364126"/>
    <lineage>
        <taxon>Eukaryota</taxon>
        <taxon>Sar</taxon>
        <taxon>Alveolata</taxon>
        <taxon>Dinophyceae</taxon>
        <taxon>Prorocentrales</taxon>
        <taxon>Prorocentraceae</taxon>
        <taxon>Prorocentrum</taxon>
    </lineage>
</organism>
<gene>
    <name evidence="2" type="ORF">PCOR1329_LOCUS11461</name>
</gene>
<evidence type="ECO:0000256" key="1">
    <source>
        <dbReference type="SAM" id="MobiDB-lite"/>
    </source>
</evidence>
<dbReference type="EMBL" id="CAUYUJ010003313">
    <property type="protein sequence ID" value="CAK0804762.1"/>
    <property type="molecule type" value="Genomic_DNA"/>
</dbReference>
<feature type="compositionally biased region" description="Low complexity" evidence="1">
    <location>
        <begin position="22"/>
        <end position="49"/>
    </location>
</feature>
<keyword evidence="3" id="KW-1185">Reference proteome</keyword>
<dbReference type="Proteomes" id="UP001189429">
    <property type="component" value="Unassembled WGS sequence"/>
</dbReference>
<reference evidence="2" key="1">
    <citation type="submission" date="2023-10" db="EMBL/GenBank/DDBJ databases">
        <authorList>
            <person name="Chen Y."/>
            <person name="Shah S."/>
            <person name="Dougan E. K."/>
            <person name="Thang M."/>
            <person name="Chan C."/>
        </authorList>
    </citation>
    <scope>NUCLEOTIDE SEQUENCE [LARGE SCALE GENOMIC DNA]</scope>
</reference>